<evidence type="ECO:0000313" key="1">
    <source>
        <dbReference type="EMBL" id="KLO04406.1"/>
    </source>
</evidence>
<evidence type="ECO:0000313" key="2">
    <source>
        <dbReference type="Proteomes" id="UP000053477"/>
    </source>
</evidence>
<dbReference type="EMBL" id="KQ086555">
    <property type="protein sequence ID" value="KLO04406.1"/>
    <property type="molecule type" value="Genomic_DNA"/>
</dbReference>
<reference evidence="1 2" key="1">
    <citation type="submission" date="2015-04" db="EMBL/GenBank/DDBJ databases">
        <title>Complete genome sequence of Schizopora paradoxa KUC8140, a cosmopolitan wood degrader in East Asia.</title>
        <authorList>
            <consortium name="DOE Joint Genome Institute"/>
            <person name="Min B."/>
            <person name="Park H."/>
            <person name="Jang Y."/>
            <person name="Kim J.-J."/>
            <person name="Kim K.H."/>
            <person name="Pangilinan J."/>
            <person name="Lipzen A."/>
            <person name="Riley R."/>
            <person name="Grigoriev I.V."/>
            <person name="Spatafora J.W."/>
            <person name="Choi I.-G."/>
        </authorList>
    </citation>
    <scope>NUCLEOTIDE SEQUENCE [LARGE SCALE GENOMIC DNA]</scope>
    <source>
        <strain evidence="1 2">KUC8140</strain>
    </source>
</reference>
<name>A0A0H2RHX7_9AGAM</name>
<protein>
    <recommendedName>
        <fullName evidence="3">DDE Tnp4 domain-containing protein</fullName>
    </recommendedName>
</protein>
<proteinExistence type="predicted"/>
<dbReference type="InParanoid" id="A0A0H2RHX7"/>
<dbReference type="OrthoDB" id="2641813at2759"/>
<evidence type="ECO:0008006" key="3">
    <source>
        <dbReference type="Google" id="ProtNLM"/>
    </source>
</evidence>
<keyword evidence="2" id="KW-1185">Reference proteome</keyword>
<dbReference type="STRING" id="27342.A0A0H2RHX7"/>
<dbReference type="Proteomes" id="UP000053477">
    <property type="component" value="Unassembled WGS sequence"/>
</dbReference>
<sequence>MPPALPFILSTLHDTDPAKFRQYLRVSPRTFDQLVEAVEGDRKFQNNARNEQMPVTYQVAIVLYRFGHYGNAVSLDKVASWAGVGKGTVNEVTRRVLTAFLRKSFRDAALGMPTAEEKEEAKQWVEEHSCHAWREGWCMVDGTLVPLYHRPYWFGESYFDRKCRYSLNFQASSDLL</sequence>
<dbReference type="AlphaFoldDB" id="A0A0H2RHX7"/>
<accession>A0A0H2RHX7</accession>
<gene>
    <name evidence="1" type="ORF">SCHPADRAFT_947717</name>
</gene>
<organism evidence="1 2">
    <name type="scientific">Schizopora paradoxa</name>
    <dbReference type="NCBI Taxonomy" id="27342"/>
    <lineage>
        <taxon>Eukaryota</taxon>
        <taxon>Fungi</taxon>
        <taxon>Dikarya</taxon>
        <taxon>Basidiomycota</taxon>
        <taxon>Agaricomycotina</taxon>
        <taxon>Agaricomycetes</taxon>
        <taxon>Hymenochaetales</taxon>
        <taxon>Schizoporaceae</taxon>
        <taxon>Schizopora</taxon>
    </lineage>
</organism>